<organism evidence="1 2">
    <name type="scientific">Candidatus Fusicatenibacter intestinigallinarum</name>
    <dbReference type="NCBI Taxonomy" id="2838598"/>
    <lineage>
        <taxon>Bacteria</taxon>
        <taxon>Bacillati</taxon>
        <taxon>Bacillota</taxon>
        <taxon>Clostridia</taxon>
        <taxon>Lachnospirales</taxon>
        <taxon>Lachnospiraceae</taxon>
        <taxon>Fusicatenibacter</taxon>
    </lineage>
</organism>
<gene>
    <name evidence="1" type="ORF">H9705_02425</name>
</gene>
<evidence type="ECO:0000313" key="2">
    <source>
        <dbReference type="Proteomes" id="UP000823849"/>
    </source>
</evidence>
<sequence length="55" mass="6255">MRKKDLVIADGETCTVTRQGANKYPETDFWEFPSLLPGENQITTADLMTLNIMIH</sequence>
<dbReference type="EMBL" id="DWWU01000011">
    <property type="protein sequence ID" value="HJC14671.1"/>
    <property type="molecule type" value="Genomic_DNA"/>
</dbReference>
<dbReference type="Proteomes" id="UP000823849">
    <property type="component" value="Unassembled WGS sequence"/>
</dbReference>
<reference evidence="1" key="1">
    <citation type="journal article" date="2021" name="PeerJ">
        <title>Extensive microbial diversity within the chicken gut microbiome revealed by metagenomics and culture.</title>
        <authorList>
            <person name="Gilroy R."/>
            <person name="Ravi A."/>
            <person name="Getino M."/>
            <person name="Pursley I."/>
            <person name="Horton D.L."/>
            <person name="Alikhan N.F."/>
            <person name="Baker D."/>
            <person name="Gharbi K."/>
            <person name="Hall N."/>
            <person name="Watson M."/>
            <person name="Adriaenssens E.M."/>
            <person name="Foster-Nyarko E."/>
            <person name="Jarju S."/>
            <person name="Secka A."/>
            <person name="Antonio M."/>
            <person name="Oren A."/>
            <person name="Chaudhuri R.R."/>
            <person name="La Ragione R."/>
            <person name="Hildebrand F."/>
            <person name="Pallen M.J."/>
        </authorList>
    </citation>
    <scope>NUCLEOTIDE SEQUENCE</scope>
    <source>
        <strain evidence="1">CHK185-5351</strain>
    </source>
</reference>
<comment type="caution">
    <text evidence="1">The sequence shown here is derived from an EMBL/GenBank/DDBJ whole genome shotgun (WGS) entry which is preliminary data.</text>
</comment>
<reference evidence="1" key="2">
    <citation type="submission" date="2021-04" db="EMBL/GenBank/DDBJ databases">
        <authorList>
            <person name="Gilroy R."/>
        </authorList>
    </citation>
    <scope>NUCLEOTIDE SEQUENCE</scope>
    <source>
        <strain evidence="1">CHK185-5351</strain>
    </source>
</reference>
<proteinExistence type="predicted"/>
<protein>
    <submittedName>
        <fullName evidence="1">Uncharacterized protein</fullName>
    </submittedName>
</protein>
<name>A0A9D2NAT1_9FIRM</name>
<dbReference type="AlphaFoldDB" id="A0A9D2NAT1"/>
<evidence type="ECO:0000313" key="1">
    <source>
        <dbReference type="EMBL" id="HJC14671.1"/>
    </source>
</evidence>
<accession>A0A9D2NAT1</accession>